<sequence>MTRIKKVLSRVSSPIMFPMHVNVVHNVRYFLDSAAAITDGVPIPVAARRNMYSMHIGKHQR</sequence>
<reference evidence="2" key="1">
    <citation type="submission" date="2016-01" db="EMBL/GenBank/DDBJ databases">
        <authorList>
            <person name="Husnik F."/>
        </authorList>
    </citation>
    <scope>NUCLEOTIDE SEQUENCE [LARGE SCALE GENOMIC DNA]</scope>
</reference>
<protein>
    <submittedName>
        <fullName evidence="1">Uncharacterized protein</fullName>
    </submittedName>
</protein>
<dbReference type="Proteomes" id="UP000095322">
    <property type="component" value="Chromosome I"/>
</dbReference>
<dbReference type="KEGG" id="den:MHIR_DE00621"/>
<gene>
    <name evidence="1" type="ORF">MHIR_DE00621</name>
</gene>
<organism evidence="1 2">
    <name type="scientific">Candidatus Doolittlea endobia</name>
    <dbReference type="NCBI Taxonomy" id="1778262"/>
    <lineage>
        <taxon>Bacteria</taxon>
        <taxon>Pseudomonadati</taxon>
        <taxon>Pseudomonadota</taxon>
        <taxon>Gammaproteobacteria</taxon>
        <taxon>Enterobacterales</taxon>
        <taxon>Enterobacteriaceae</taxon>
        <taxon>Candidatus Doolittlea</taxon>
    </lineage>
</organism>
<proteinExistence type="predicted"/>
<keyword evidence="2" id="KW-1185">Reference proteome</keyword>
<name>A0A143WVD5_9ENTR</name>
<dbReference type="AlphaFoldDB" id="A0A143WVD5"/>
<accession>A0A143WVD5</accession>
<dbReference type="EMBL" id="LN999833">
    <property type="protein sequence ID" value="CUX96859.1"/>
    <property type="molecule type" value="Genomic_DNA"/>
</dbReference>
<evidence type="ECO:0000313" key="2">
    <source>
        <dbReference type="Proteomes" id="UP000095322"/>
    </source>
</evidence>
<evidence type="ECO:0000313" key="1">
    <source>
        <dbReference type="EMBL" id="CUX96859.1"/>
    </source>
</evidence>